<dbReference type="STRING" id="28573.A0A0U1LNX0"/>
<dbReference type="InterPro" id="IPR008928">
    <property type="entry name" value="6-hairpin_glycosidase_sf"/>
</dbReference>
<evidence type="ECO:0000256" key="2">
    <source>
        <dbReference type="ARBA" id="ARBA00009699"/>
    </source>
</evidence>
<comment type="similarity">
    <text evidence="2 8">Belongs to the glycosyl hydrolase 76 family.</text>
</comment>
<name>A0A0U1LNX0_TALIS</name>
<protein>
    <recommendedName>
        <fullName evidence="3 8">Mannan endo-1,6-alpha-mannosidase</fullName>
        <ecNumber evidence="3 8">3.2.1.101</ecNumber>
    </recommendedName>
</protein>
<dbReference type="AlphaFoldDB" id="A0A0U1LNX0"/>
<feature type="region of interest" description="Disordered" evidence="9">
    <location>
        <begin position="384"/>
        <end position="421"/>
    </location>
</feature>
<evidence type="ECO:0000256" key="10">
    <source>
        <dbReference type="SAM" id="SignalP"/>
    </source>
</evidence>
<evidence type="ECO:0000256" key="1">
    <source>
        <dbReference type="ARBA" id="ARBA00001452"/>
    </source>
</evidence>
<keyword evidence="12" id="KW-1185">Reference proteome</keyword>
<keyword evidence="5 8" id="KW-0378">Hydrolase</keyword>
<accession>A0A0U1LNX0</accession>
<dbReference type="GO" id="GO:0009272">
    <property type="term" value="P:fungal-type cell wall biogenesis"/>
    <property type="evidence" value="ECO:0007669"/>
    <property type="project" value="TreeGrafter"/>
</dbReference>
<dbReference type="Proteomes" id="UP000054383">
    <property type="component" value="Unassembled WGS sequence"/>
</dbReference>
<evidence type="ECO:0000256" key="4">
    <source>
        <dbReference type="ARBA" id="ARBA00022729"/>
    </source>
</evidence>
<dbReference type="InterPro" id="IPR014480">
    <property type="entry name" value="Mannan-1_6-alpha_mannosidase"/>
</dbReference>
<evidence type="ECO:0000256" key="9">
    <source>
        <dbReference type="SAM" id="MobiDB-lite"/>
    </source>
</evidence>
<evidence type="ECO:0000313" key="11">
    <source>
        <dbReference type="EMBL" id="CRG84923.1"/>
    </source>
</evidence>
<feature type="signal peptide" evidence="10">
    <location>
        <begin position="1"/>
        <end position="20"/>
    </location>
</feature>
<dbReference type="PANTHER" id="PTHR12145:SF41">
    <property type="entry name" value="MANNAN ENDO-1,6-ALPHA-MANNOSIDASE"/>
    <property type="match status" value="1"/>
</dbReference>
<dbReference type="GO" id="GO:0008496">
    <property type="term" value="F:mannan endo-1,6-alpha-mannosidase activity"/>
    <property type="evidence" value="ECO:0007669"/>
    <property type="project" value="UniProtKB-UniRule"/>
</dbReference>
<dbReference type="EC" id="3.2.1.101" evidence="3 8"/>
<feature type="chain" id="PRO_5006711119" description="Mannan endo-1,6-alpha-mannosidase" evidence="10">
    <location>
        <begin position="21"/>
        <end position="445"/>
    </location>
</feature>
<evidence type="ECO:0000313" key="12">
    <source>
        <dbReference type="Proteomes" id="UP000054383"/>
    </source>
</evidence>
<dbReference type="PIRSF" id="PIRSF016302">
    <property type="entry name" value="Man_a_manosd"/>
    <property type="match status" value="1"/>
</dbReference>
<feature type="compositionally biased region" description="Low complexity" evidence="9">
    <location>
        <begin position="389"/>
        <end position="421"/>
    </location>
</feature>
<evidence type="ECO:0000256" key="6">
    <source>
        <dbReference type="ARBA" id="ARBA00023180"/>
    </source>
</evidence>
<evidence type="ECO:0000256" key="5">
    <source>
        <dbReference type="ARBA" id="ARBA00022801"/>
    </source>
</evidence>
<comment type="catalytic activity">
    <reaction evidence="1 8">
        <text>Random hydrolysis of (1-&gt;6)-alpha-D-mannosidic linkages in unbranched (1-&gt;6)-mannans.</text>
        <dbReference type="EC" id="3.2.1.101"/>
    </reaction>
</comment>
<gene>
    <name evidence="11" type="ORF">PISL3812_02094</name>
</gene>
<dbReference type="Gene3D" id="1.50.10.20">
    <property type="match status" value="1"/>
</dbReference>
<organism evidence="11 12">
    <name type="scientific">Talaromyces islandicus</name>
    <name type="common">Penicillium islandicum</name>
    <dbReference type="NCBI Taxonomy" id="28573"/>
    <lineage>
        <taxon>Eukaryota</taxon>
        <taxon>Fungi</taxon>
        <taxon>Dikarya</taxon>
        <taxon>Ascomycota</taxon>
        <taxon>Pezizomycotina</taxon>
        <taxon>Eurotiomycetes</taxon>
        <taxon>Eurotiomycetidae</taxon>
        <taxon>Eurotiales</taxon>
        <taxon>Trichocomaceae</taxon>
        <taxon>Talaromyces</taxon>
        <taxon>Talaromyces sect. Islandici</taxon>
    </lineage>
</organism>
<dbReference type="OMA" id="EPACEAN"/>
<dbReference type="Pfam" id="PF03663">
    <property type="entry name" value="Glyco_hydro_76"/>
    <property type="match status" value="1"/>
</dbReference>
<dbReference type="PANTHER" id="PTHR12145">
    <property type="entry name" value="MANNAN ENDO-1,6-ALPHA-MANNOSIDASE DCW1"/>
    <property type="match status" value="1"/>
</dbReference>
<keyword evidence="7 8" id="KW-0326">Glycosidase</keyword>
<dbReference type="InterPro" id="IPR005198">
    <property type="entry name" value="Glyco_hydro_76"/>
</dbReference>
<proteinExistence type="inferred from homology"/>
<keyword evidence="4 10" id="KW-0732">Signal</keyword>
<reference evidence="11 12" key="1">
    <citation type="submission" date="2015-04" db="EMBL/GenBank/DDBJ databases">
        <authorList>
            <person name="Syromyatnikov M.Y."/>
            <person name="Popov V.N."/>
        </authorList>
    </citation>
    <scope>NUCLEOTIDE SEQUENCE [LARGE SCALE GENOMIC DNA]</scope>
    <source>
        <strain evidence="11">WF-38-12</strain>
    </source>
</reference>
<dbReference type="OrthoDB" id="4312517at2759"/>
<evidence type="ECO:0000256" key="3">
    <source>
        <dbReference type="ARBA" id="ARBA00012350"/>
    </source>
</evidence>
<keyword evidence="6" id="KW-0325">Glycoprotein</keyword>
<dbReference type="SUPFAM" id="SSF48208">
    <property type="entry name" value="Six-hairpin glycosidases"/>
    <property type="match status" value="1"/>
</dbReference>
<dbReference type="GO" id="GO:0016052">
    <property type="term" value="P:carbohydrate catabolic process"/>
    <property type="evidence" value="ECO:0007669"/>
    <property type="project" value="InterPro"/>
</dbReference>
<evidence type="ECO:0000256" key="7">
    <source>
        <dbReference type="ARBA" id="ARBA00023295"/>
    </source>
</evidence>
<sequence>MWSNKFMLVALGSHVLTVSSLSLDARSDNSVKNAAKAIAAGLTSNYTSAPKIQEWWQDSLMYNALIDYWALTGDDQFNTITKQGILGQVGNDNDFMPAAQSLYETNSEQASWAMAAMNAAEAGLDSSNNNSSWIKLVENVFGEQAARWDTDVCSGGLKDDIEPLETDYRTKGAFSNGLFMQLAARLARYTGNSSYNEWPEKVWKWSESVGLLDSNYSVYDIVDISDDCKVASKLMFTANFGPYLSTAAIQYNSTSGSSVWKSRLDGVLSRASSLFFYNNTDIMFEAVCETTQTCNEDMTSYKTVLARALGDVATFAPYQETIVTPKIQGSATAAAKQCSGTSDKDTFCNFSWLSSQADDEFTNLGSQISALQIVLANLDRPQLASANQTSPGDASGTTGPSSTSTGAPSSTQSTTATPTTGVGNRVVGSMCGVLAGVVAAMLFSL</sequence>
<evidence type="ECO:0000256" key="8">
    <source>
        <dbReference type="PIRNR" id="PIRNR016302"/>
    </source>
</evidence>
<dbReference type="EMBL" id="CVMT01000002">
    <property type="protein sequence ID" value="CRG84923.1"/>
    <property type="molecule type" value="Genomic_DNA"/>
</dbReference>